<evidence type="ECO:0000313" key="4">
    <source>
        <dbReference type="EMBL" id="MBM0107433.1"/>
    </source>
</evidence>
<keyword evidence="2" id="KW-0012">Acyltransferase</keyword>
<dbReference type="Gene3D" id="3.40.630.30">
    <property type="match status" value="1"/>
</dbReference>
<evidence type="ECO:0000259" key="3">
    <source>
        <dbReference type="PROSITE" id="PS51186"/>
    </source>
</evidence>
<keyword evidence="1" id="KW-0808">Transferase</keyword>
<dbReference type="EMBL" id="JAEVLS010000005">
    <property type="protein sequence ID" value="MBM0107433.1"/>
    <property type="molecule type" value="Genomic_DNA"/>
</dbReference>
<dbReference type="Pfam" id="PF00583">
    <property type="entry name" value="Acetyltransf_1"/>
    <property type="match status" value="1"/>
</dbReference>
<dbReference type="PROSITE" id="PS51186">
    <property type="entry name" value="GNAT"/>
    <property type="match status" value="1"/>
</dbReference>
<proteinExistence type="predicted"/>
<accession>A0ABS1X2H8</accession>
<sequence>MGMTTLARTRALTAEDRPRWDQLWSQFLAFYQQTLPQSTTDLTWQRLMEGHELWGLAGLDDTGRMVGFAHYQFHVSTWSPAGYCYLEDLFVDPQSRGRHVGRALIEAVYRAADERGATRVYWHTENTNARAQILYNQVGYLTPFLQFRRRP</sequence>
<evidence type="ECO:0000313" key="5">
    <source>
        <dbReference type="Proteomes" id="UP000661077"/>
    </source>
</evidence>
<dbReference type="PANTHER" id="PTHR10545:SF29">
    <property type="entry name" value="GH14572P-RELATED"/>
    <property type="match status" value="1"/>
</dbReference>
<gene>
    <name evidence="4" type="ORF">JM946_22055</name>
</gene>
<name>A0ABS1X2H8_9GAMM</name>
<dbReference type="Proteomes" id="UP000661077">
    <property type="component" value="Unassembled WGS sequence"/>
</dbReference>
<dbReference type="CDD" id="cd04301">
    <property type="entry name" value="NAT_SF"/>
    <property type="match status" value="1"/>
</dbReference>
<organism evidence="4 5">
    <name type="scientific">Steroidobacter gossypii</name>
    <dbReference type="NCBI Taxonomy" id="2805490"/>
    <lineage>
        <taxon>Bacteria</taxon>
        <taxon>Pseudomonadati</taxon>
        <taxon>Pseudomonadota</taxon>
        <taxon>Gammaproteobacteria</taxon>
        <taxon>Steroidobacterales</taxon>
        <taxon>Steroidobacteraceae</taxon>
        <taxon>Steroidobacter</taxon>
    </lineage>
</organism>
<evidence type="ECO:0000256" key="1">
    <source>
        <dbReference type="ARBA" id="ARBA00022679"/>
    </source>
</evidence>
<dbReference type="SUPFAM" id="SSF55729">
    <property type="entry name" value="Acyl-CoA N-acyltransferases (Nat)"/>
    <property type="match status" value="1"/>
</dbReference>
<feature type="domain" description="N-acetyltransferase" evidence="3">
    <location>
        <begin position="7"/>
        <end position="151"/>
    </location>
</feature>
<dbReference type="InterPro" id="IPR051016">
    <property type="entry name" value="Diverse_Substrate_AcTransf"/>
</dbReference>
<dbReference type="PANTHER" id="PTHR10545">
    <property type="entry name" value="DIAMINE N-ACETYLTRANSFERASE"/>
    <property type="match status" value="1"/>
</dbReference>
<dbReference type="InterPro" id="IPR000182">
    <property type="entry name" value="GNAT_dom"/>
</dbReference>
<protein>
    <submittedName>
        <fullName evidence="4">GNAT family N-acetyltransferase</fullName>
    </submittedName>
</protein>
<comment type="caution">
    <text evidence="4">The sequence shown here is derived from an EMBL/GenBank/DDBJ whole genome shotgun (WGS) entry which is preliminary data.</text>
</comment>
<dbReference type="InterPro" id="IPR016181">
    <property type="entry name" value="Acyl_CoA_acyltransferase"/>
</dbReference>
<keyword evidence="5" id="KW-1185">Reference proteome</keyword>
<evidence type="ECO:0000256" key="2">
    <source>
        <dbReference type="ARBA" id="ARBA00023315"/>
    </source>
</evidence>
<reference evidence="4 5" key="1">
    <citation type="journal article" date="2021" name="Int. J. Syst. Evol. Microbiol.">
        <title>Steroidobacter gossypii sp. nov., isolated from soil of cotton cropping field.</title>
        <authorList>
            <person name="Huang R."/>
            <person name="Yang S."/>
            <person name="Zhen C."/>
            <person name="Liu W."/>
        </authorList>
    </citation>
    <scope>NUCLEOTIDE SEQUENCE [LARGE SCALE GENOMIC DNA]</scope>
    <source>
        <strain evidence="4 5">S1-65</strain>
    </source>
</reference>